<keyword evidence="1" id="KW-0472">Membrane</keyword>
<dbReference type="InParanoid" id="A0A146G383"/>
<dbReference type="AlphaFoldDB" id="A0A146G383"/>
<gene>
    <name evidence="2" type="ORF">TSACC_2693</name>
</gene>
<dbReference type="InterPro" id="IPR045584">
    <property type="entry name" value="Pilin-like"/>
</dbReference>
<dbReference type="InterPro" id="IPR019836">
    <property type="entry name" value="Verru/Chthon_D"/>
</dbReference>
<dbReference type="Proteomes" id="UP000076023">
    <property type="component" value="Unassembled WGS sequence"/>
</dbReference>
<sequence length="219" mass="23588">MKHRIPCRLPSRRAFSLVELLVVICIIIVLAVLTVPAFSNISRGSNLTTGGTRLVDQLELARQAAMTRNCPVEFRIYQLPKAGDPPNGSPAVYRAFQVFSLDADGTQTNALTRVTMLPDNVYIVPGVAVSSLLDTQQGTSPSLVTAPAKPLGDYPAGSYRYVAFRFKPNGGTDLNAAPAKSWHLSLALTGDAMGSLGVPDNFFTVQLNALTGRTRLFRP</sequence>
<dbReference type="Gene3D" id="3.30.700.10">
    <property type="entry name" value="Glycoprotein, Type 4 Pilin"/>
    <property type="match status" value="1"/>
</dbReference>
<dbReference type="SUPFAM" id="SSF54523">
    <property type="entry name" value="Pili subunits"/>
    <property type="match status" value="1"/>
</dbReference>
<name>A0A146G383_TERSA</name>
<evidence type="ECO:0000313" key="2">
    <source>
        <dbReference type="EMBL" id="GAT32295.1"/>
    </source>
</evidence>
<comment type="caution">
    <text evidence="2">The sequence shown here is derived from an EMBL/GenBank/DDBJ whole genome shotgun (WGS) entry which is preliminary data.</text>
</comment>
<protein>
    <submittedName>
        <fullName evidence="2">Verru_Chthon cassette protein D</fullName>
    </submittedName>
</protein>
<dbReference type="NCBIfam" id="TIGR02596">
    <property type="entry name" value="Verru_Chthon cassette protein D"/>
    <property type="match status" value="1"/>
</dbReference>
<dbReference type="RefSeq" id="WP_075078134.1">
    <property type="nucleotide sequence ID" value="NZ_BDCO01000002.1"/>
</dbReference>
<dbReference type="OrthoDB" id="195810at2"/>
<dbReference type="STRING" id="690879.TSACC_2693"/>
<proteinExistence type="predicted"/>
<accession>A0A146G383</accession>
<organism evidence="2 3">
    <name type="scientific">Terrimicrobium sacchariphilum</name>
    <dbReference type="NCBI Taxonomy" id="690879"/>
    <lineage>
        <taxon>Bacteria</taxon>
        <taxon>Pseudomonadati</taxon>
        <taxon>Verrucomicrobiota</taxon>
        <taxon>Terrimicrobiia</taxon>
        <taxon>Terrimicrobiales</taxon>
        <taxon>Terrimicrobiaceae</taxon>
        <taxon>Terrimicrobium</taxon>
    </lineage>
</organism>
<keyword evidence="3" id="KW-1185">Reference proteome</keyword>
<evidence type="ECO:0000256" key="1">
    <source>
        <dbReference type="SAM" id="Phobius"/>
    </source>
</evidence>
<dbReference type="EMBL" id="BDCO01000002">
    <property type="protein sequence ID" value="GAT32295.1"/>
    <property type="molecule type" value="Genomic_DNA"/>
</dbReference>
<reference evidence="3" key="1">
    <citation type="journal article" date="2017" name="Genome Announc.">
        <title>Draft Genome Sequence of Terrimicrobium sacchariphilum NM-5T, a Facultative Anaerobic Soil Bacterium of the Class Spartobacteria.</title>
        <authorList>
            <person name="Qiu Y.L."/>
            <person name="Tourlousse D.M."/>
            <person name="Matsuura N."/>
            <person name="Ohashi A."/>
            <person name="Sekiguchi Y."/>
        </authorList>
    </citation>
    <scope>NUCLEOTIDE SEQUENCE [LARGE SCALE GENOMIC DNA]</scope>
    <source>
        <strain evidence="3">NM-5</strain>
    </source>
</reference>
<feature type="transmembrane region" description="Helical" evidence="1">
    <location>
        <begin position="20"/>
        <end position="39"/>
    </location>
</feature>
<keyword evidence="1" id="KW-0812">Transmembrane</keyword>
<evidence type="ECO:0000313" key="3">
    <source>
        <dbReference type="Proteomes" id="UP000076023"/>
    </source>
</evidence>
<keyword evidence="1" id="KW-1133">Transmembrane helix</keyword>